<dbReference type="SUPFAM" id="SSF51556">
    <property type="entry name" value="Metallo-dependent hydrolases"/>
    <property type="match status" value="1"/>
</dbReference>
<dbReference type="AlphaFoldDB" id="A0A8J3QCU6"/>
<dbReference type="CDD" id="cd01300">
    <property type="entry name" value="YtcJ_like"/>
    <property type="match status" value="1"/>
</dbReference>
<sequence>MFLPTGPQRAQVAVKGERIIAVGDEVAGLVGPNTQVVPVSGMLAPGIQDAHVHPVWGGLEVLRCDLSPYTEASAYRQAVAHYARANPDRGWVTGGGWSMAAFPGGNPHRRDLDDIVADRPVLLHNCDHHGAWVNTRALELAGIDRLTPDPPDGRIEREADGTPTGVLHEGAVALVARHLPEASAAEYEAALRIAQTHLHRLGITGWQDAILGPYGGYRDPSPAYRALAASGELTARVCGALWWDRDRGTEQIEELVARRAENAIGRFGTPMVKIMLDGVAENFTAALTEPYLCGHGNGLSFVDFDRLPGYVKALSAAGFGVHFHAIGDAAVRAALDAVAATGKSVARHQIAHIQLIDPRDVPRFGQLGVIANMQPFWAGHDPQLDDLVLPYIGPERSGWLYPFGDLHSSGARLAAGSDWPVTTANPWQGMEMAVTRAMHSDEVLLPAQRLGLVTALTAYTLGSAYANSCDEAGVIEAGRLADLILLDRDPFLGEISQTRVTQTYVGGERVFDGS</sequence>
<dbReference type="SUPFAM" id="SSF51338">
    <property type="entry name" value="Composite domain of metallo-dependent hydrolases"/>
    <property type="match status" value="1"/>
</dbReference>
<dbReference type="Gene3D" id="3.20.20.140">
    <property type="entry name" value="Metal-dependent hydrolases"/>
    <property type="match status" value="1"/>
</dbReference>
<dbReference type="InterPro" id="IPR032466">
    <property type="entry name" value="Metal_Hydrolase"/>
</dbReference>
<evidence type="ECO:0000313" key="3">
    <source>
        <dbReference type="Proteomes" id="UP000612899"/>
    </source>
</evidence>
<dbReference type="Gene3D" id="3.10.310.70">
    <property type="match status" value="1"/>
</dbReference>
<dbReference type="InterPro" id="IPR013108">
    <property type="entry name" value="Amidohydro_3"/>
</dbReference>
<dbReference type="EMBL" id="BONY01000035">
    <property type="protein sequence ID" value="GIH07297.1"/>
    <property type="molecule type" value="Genomic_DNA"/>
</dbReference>
<proteinExistence type="predicted"/>
<dbReference type="Proteomes" id="UP000612899">
    <property type="component" value="Unassembled WGS sequence"/>
</dbReference>
<evidence type="ECO:0000313" key="2">
    <source>
        <dbReference type="EMBL" id="GIH07297.1"/>
    </source>
</evidence>
<comment type="caution">
    <text evidence="2">The sequence shown here is derived from an EMBL/GenBank/DDBJ whole genome shotgun (WGS) entry which is preliminary data.</text>
</comment>
<evidence type="ECO:0000259" key="1">
    <source>
        <dbReference type="Pfam" id="PF07969"/>
    </source>
</evidence>
<gene>
    <name evidence="2" type="ORF">Rhe02_53640</name>
</gene>
<accession>A0A8J3QCU6</accession>
<dbReference type="Pfam" id="PF07969">
    <property type="entry name" value="Amidohydro_3"/>
    <property type="match status" value="1"/>
</dbReference>
<protein>
    <submittedName>
        <fullName evidence="2">Amidohydrolase</fullName>
    </submittedName>
</protein>
<dbReference type="GO" id="GO:0016810">
    <property type="term" value="F:hydrolase activity, acting on carbon-nitrogen (but not peptide) bonds"/>
    <property type="evidence" value="ECO:0007669"/>
    <property type="project" value="InterPro"/>
</dbReference>
<organism evidence="2 3">
    <name type="scientific">Rhizocola hellebori</name>
    <dbReference type="NCBI Taxonomy" id="1392758"/>
    <lineage>
        <taxon>Bacteria</taxon>
        <taxon>Bacillati</taxon>
        <taxon>Actinomycetota</taxon>
        <taxon>Actinomycetes</taxon>
        <taxon>Micromonosporales</taxon>
        <taxon>Micromonosporaceae</taxon>
        <taxon>Rhizocola</taxon>
    </lineage>
</organism>
<dbReference type="InterPro" id="IPR033932">
    <property type="entry name" value="YtcJ-like"/>
</dbReference>
<reference evidence="2" key="1">
    <citation type="submission" date="2021-01" db="EMBL/GenBank/DDBJ databases">
        <title>Whole genome shotgun sequence of Rhizocola hellebori NBRC 109834.</title>
        <authorList>
            <person name="Komaki H."/>
            <person name="Tamura T."/>
        </authorList>
    </citation>
    <scope>NUCLEOTIDE SEQUENCE</scope>
    <source>
        <strain evidence="2">NBRC 109834</strain>
    </source>
</reference>
<feature type="domain" description="Amidohydrolase 3" evidence="1">
    <location>
        <begin position="41"/>
        <end position="511"/>
    </location>
</feature>
<keyword evidence="3" id="KW-1185">Reference proteome</keyword>
<dbReference type="PANTHER" id="PTHR22642">
    <property type="entry name" value="IMIDAZOLONEPROPIONASE"/>
    <property type="match status" value="1"/>
</dbReference>
<dbReference type="InterPro" id="IPR011059">
    <property type="entry name" value="Metal-dep_hydrolase_composite"/>
</dbReference>
<dbReference type="PANTHER" id="PTHR22642:SF2">
    <property type="entry name" value="PROTEIN LONG AFTER FAR-RED 3"/>
    <property type="match status" value="1"/>
</dbReference>
<dbReference type="Gene3D" id="2.30.40.10">
    <property type="entry name" value="Urease, subunit C, domain 1"/>
    <property type="match status" value="1"/>
</dbReference>
<name>A0A8J3QCU6_9ACTN</name>